<keyword evidence="5 6" id="KW-0472">Membrane</keyword>
<keyword evidence="8" id="KW-1185">Reference proteome</keyword>
<protein>
    <submittedName>
        <fullName evidence="7">LemA family protein</fullName>
    </submittedName>
</protein>
<evidence type="ECO:0000256" key="2">
    <source>
        <dbReference type="ARBA" id="ARBA00008854"/>
    </source>
</evidence>
<evidence type="ECO:0000256" key="5">
    <source>
        <dbReference type="ARBA" id="ARBA00023136"/>
    </source>
</evidence>
<comment type="subcellular location">
    <subcellularLocation>
        <location evidence="1">Membrane</location>
        <topology evidence="1">Single-pass membrane protein</topology>
    </subcellularLocation>
</comment>
<evidence type="ECO:0000313" key="7">
    <source>
        <dbReference type="EMBL" id="WPL19720.1"/>
    </source>
</evidence>
<dbReference type="InterPro" id="IPR007156">
    <property type="entry name" value="MamQ_LemA"/>
</dbReference>
<evidence type="ECO:0000256" key="1">
    <source>
        <dbReference type="ARBA" id="ARBA00004167"/>
    </source>
</evidence>
<feature type="transmembrane region" description="Helical" evidence="6">
    <location>
        <begin position="96"/>
        <end position="117"/>
    </location>
</feature>
<evidence type="ECO:0000313" key="8">
    <source>
        <dbReference type="Proteomes" id="UP001432180"/>
    </source>
</evidence>
<organism evidence="7 8">
    <name type="scientific">Thiorhodovibrio winogradskyi</name>
    <dbReference type="NCBI Taxonomy" id="77007"/>
    <lineage>
        <taxon>Bacteria</taxon>
        <taxon>Pseudomonadati</taxon>
        <taxon>Pseudomonadota</taxon>
        <taxon>Gammaproteobacteria</taxon>
        <taxon>Chromatiales</taxon>
        <taxon>Chromatiaceae</taxon>
        <taxon>Thiorhodovibrio</taxon>
    </lineage>
</organism>
<dbReference type="EMBL" id="CP121472">
    <property type="protein sequence ID" value="WPL19720.1"/>
    <property type="molecule type" value="Genomic_DNA"/>
</dbReference>
<dbReference type="Proteomes" id="UP001432180">
    <property type="component" value="Chromosome"/>
</dbReference>
<dbReference type="PANTHER" id="PTHR34478">
    <property type="entry name" value="PROTEIN LEMA"/>
    <property type="match status" value="1"/>
</dbReference>
<reference evidence="7 8" key="1">
    <citation type="journal article" date="2023" name="Microorganisms">
        <title>Thiorhodovibrio frisius and Trv. litoralis spp. nov., Two Novel Members from a Clade of Fastidious Purple Sulfur Bacteria That Exhibit Unique Red-Shifted Light-Harvesting Capabilities.</title>
        <authorList>
            <person name="Methner A."/>
            <person name="Kuzyk S.B."/>
            <person name="Petersen J."/>
            <person name="Bauer S."/>
            <person name="Brinkmann H."/>
            <person name="Sichau K."/>
            <person name="Wanner G."/>
            <person name="Wolf J."/>
            <person name="Neumann-Schaal M."/>
            <person name="Henke P."/>
            <person name="Tank M."/>
            <person name="Sproer C."/>
            <person name="Bunk B."/>
            <person name="Overmann J."/>
        </authorList>
    </citation>
    <scope>NUCLEOTIDE SEQUENCE [LARGE SCALE GENOMIC DNA]</scope>
    <source>
        <strain evidence="7 8">DSM 6702</strain>
    </source>
</reference>
<dbReference type="PANTHER" id="PTHR34478:SF2">
    <property type="entry name" value="MEMBRANE PROTEIN"/>
    <property type="match status" value="1"/>
</dbReference>
<evidence type="ECO:0000256" key="4">
    <source>
        <dbReference type="ARBA" id="ARBA00022989"/>
    </source>
</evidence>
<evidence type="ECO:0000256" key="6">
    <source>
        <dbReference type="SAM" id="Phobius"/>
    </source>
</evidence>
<keyword evidence="3 6" id="KW-0812">Transmembrane</keyword>
<accession>A0ABZ0SK59</accession>
<dbReference type="SUPFAM" id="SSF140478">
    <property type="entry name" value="LemA-like"/>
    <property type="match status" value="1"/>
</dbReference>
<gene>
    <name evidence="7" type="ORF">Thiowin_04862</name>
</gene>
<evidence type="ECO:0000256" key="3">
    <source>
        <dbReference type="ARBA" id="ARBA00022692"/>
    </source>
</evidence>
<dbReference type="RefSeq" id="WP_328985469.1">
    <property type="nucleotide sequence ID" value="NZ_CP121472.1"/>
</dbReference>
<comment type="similarity">
    <text evidence="2">Belongs to the LemA family.</text>
</comment>
<feature type="transmembrane region" description="Helical" evidence="6">
    <location>
        <begin position="41"/>
        <end position="62"/>
    </location>
</feature>
<keyword evidence="4 6" id="KW-1133">Transmembrane helix</keyword>
<dbReference type="InterPro" id="IPR023353">
    <property type="entry name" value="LemA-like_dom_sf"/>
</dbReference>
<name>A0ABZ0SK59_9GAMM</name>
<sequence length="168" mass="17877">MSSEDQVARISLAGAPPPGQADIGQEDRLAGSVRRSSHPRVGLAPVAGILAAAGLLALLFLFDGRGDVPLGTIQDARQTINTIEGVGAMNRFASSAIGVGLFALPIILGLLYFVWLFNGIVGRQEAVYNAWADVESTYKRRADLVPNLVHVVRGYMEHDPTASKVSPR</sequence>
<dbReference type="Gene3D" id="1.20.1440.20">
    <property type="entry name" value="LemA-like domain"/>
    <property type="match status" value="1"/>
</dbReference>
<proteinExistence type="inferred from homology"/>
<dbReference type="Pfam" id="PF04011">
    <property type="entry name" value="LemA"/>
    <property type="match status" value="1"/>
</dbReference>